<dbReference type="CDD" id="cd14275">
    <property type="entry name" value="UBA_EF-Ts"/>
    <property type="match status" value="1"/>
</dbReference>
<dbReference type="Gene3D" id="3.30.479.20">
    <property type="entry name" value="Elongation factor Ts, dimerisation domain"/>
    <property type="match status" value="1"/>
</dbReference>
<accession>A0A1G2MZQ0</accession>
<proteinExistence type="inferred from homology"/>
<dbReference type="InterPro" id="IPR009060">
    <property type="entry name" value="UBA-like_sf"/>
</dbReference>
<protein>
    <recommendedName>
        <fullName evidence="2 5">Elongation factor Ts</fullName>
        <shortName evidence="5">EF-Ts</shortName>
    </recommendedName>
</protein>
<dbReference type="STRING" id="1802315.A3F51_00690"/>
<dbReference type="AlphaFoldDB" id="A0A1G2MZQ0"/>
<evidence type="ECO:0000256" key="2">
    <source>
        <dbReference type="ARBA" id="ARBA00016956"/>
    </source>
</evidence>
<name>A0A1G2MZQ0_9BACT</name>
<dbReference type="SUPFAM" id="SSF54713">
    <property type="entry name" value="Elongation factor Ts (EF-Ts), dimerisation domain"/>
    <property type="match status" value="1"/>
</dbReference>
<dbReference type="EMBL" id="MHRT01000005">
    <property type="protein sequence ID" value="OHA29314.1"/>
    <property type="molecule type" value="Genomic_DNA"/>
</dbReference>
<organism evidence="7 8">
    <name type="scientific">Candidatus Taylorbacteria bacterium RIFCSPHIGHO2_12_FULL_45_16</name>
    <dbReference type="NCBI Taxonomy" id="1802315"/>
    <lineage>
        <taxon>Bacteria</taxon>
        <taxon>Candidatus Tayloriibacteriota</taxon>
    </lineage>
</organism>
<evidence type="ECO:0000259" key="6">
    <source>
        <dbReference type="Pfam" id="PF00889"/>
    </source>
</evidence>
<reference evidence="7 8" key="1">
    <citation type="journal article" date="2016" name="Nat. Commun.">
        <title>Thousands of microbial genomes shed light on interconnected biogeochemical processes in an aquifer system.</title>
        <authorList>
            <person name="Anantharaman K."/>
            <person name="Brown C.T."/>
            <person name="Hug L.A."/>
            <person name="Sharon I."/>
            <person name="Castelle C.J."/>
            <person name="Probst A.J."/>
            <person name="Thomas B.C."/>
            <person name="Singh A."/>
            <person name="Wilkins M.J."/>
            <person name="Karaoz U."/>
            <person name="Brodie E.L."/>
            <person name="Williams K.H."/>
            <person name="Hubbard S.S."/>
            <person name="Banfield J.F."/>
        </authorList>
    </citation>
    <scope>NUCLEOTIDE SEQUENCE [LARGE SCALE GENOMIC DNA]</scope>
</reference>
<dbReference type="GO" id="GO:0005737">
    <property type="term" value="C:cytoplasm"/>
    <property type="evidence" value="ECO:0007669"/>
    <property type="project" value="UniProtKB-SubCell"/>
</dbReference>
<comment type="caution">
    <text evidence="7">The sequence shown here is derived from an EMBL/GenBank/DDBJ whole genome shotgun (WGS) entry which is preliminary data.</text>
</comment>
<sequence>MSSPITTEQVKALRDQTGISIMQCKKALEEAGGDIEKALVILRKKSGELVAKKSDRTFGAGTVQAYIHATGTVGAIIELDCETDFVADNEGFKTLARDIAMHVTATNPKFLNKTDIHEADMKSAREVFEAEVKDKPAAMKDKILKGKLDTYFAEMVLSNQPFIKNQDITIQGLVDAAVQKFGEKIAVARFKRFKVLEN</sequence>
<comment type="similarity">
    <text evidence="1 5">Belongs to the EF-Ts family.</text>
</comment>
<dbReference type="InterPro" id="IPR014039">
    <property type="entry name" value="Transl_elong_EFTs/EF1B_dimer"/>
</dbReference>
<evidence type="ECO:0000313" key="7">
    <source>
        <dbReference type="EMBL" id="OHA29314.1"/>
    </source>
</evidence>
<dbReference type="Gene3D" id="1.10.8.10">
    <property type="entry name" value="DNA helicase RuvA subunit, C-terminal domain"/>
    <property type="match status" value="1"/>
</dbReference>
<evidence type="ECO:0000256" key="3">
    <source>
        <dbReference type="ARBA" id="ARBA00022768"/>
    </source>
</evidence>
<keyword evidence="5" id="KW-0963">Cytoplasm</keyword>
<dbReference type="PANTHER" id="PTHR11741:SF0">
    <property type="entry name" value="ELONGATION FACTOR TS, MITOCHONDRIAL"/>
    <property type="match status" value="1"/>
</dbReference>
<dbReference type="Proteomes" id="UP000178089">
    <property type="component" value="Unassembled WGS sequence"/>
</dbReference>
<evidence type="ECO:0000256" key="1">
    <source>
        <dbReference type="ARBA" id="ARBA00005532"/>
    </source>
</evidence>
<comment type="subcellular location">
    <subcellularLocation>
        <location evidence="5">Cytoplasm</location>
    </subcellularLocation>
</comment>
<evidence type="ECO:0000256" key="4">
    <source>
        <dbReference type="ARBA" id="ARBA00022917"/>
    </source>
</evidence>
<keyword evidence="4 5" id="KW-0648">Protein biosynthesis</keyword>
<evidence type="ECO:0000256" key="5">
    <source>
        <dbReference type="HAMAP-Rule" id="MF_00050"/>
    </source>
</evidence>
<dbReference type="GO" id="GO:0003746">
    <property type="term" value="F:translation elongation factor activity"/>
    <property type="evidence" value="ECO:0007669"/>
    <property type="project" value="UniProtKB-UniRule"/>
</dbReference>
<dbReference type="InterPro" id="IPR001816">
    <property type="entry name" value="Transl_elong_EFTs/EF1B"/>
</dbReference>
<dbReference type="SUPFAM" id="SSF46934">
    <property type="entry name" value="UBA-like"/>
    <property type="match status" value="1"/>
</dbReference>
<comment type="function">
    <text evidence="5">Associates with the EF-Tu.GDP complex and induces the exchange of GDP to GTP. It remains bound to the aminoacyl-tRNA.EF-Tu.GTP complex up to the GTP hydrolysis stage on the ribosome.</text>
</comment>
<feature type="domain" description="Translation elongation factor EFTs/EF1B dimerisation" evidence="6">
    <location>
        <begin position="25"/>
        <end position="195"/>
    </location>
</feature>
<dbReference type="Gene3D" id="1.10.286.20">
    <property type="match status" value="1"/>
</dbReference>
<gene>
    <name evidence="5" type="primary">tsf</name>
    <name evidence="7" type="ORF">A3F51_00690</name>
</gene>
<dbReference type="PANTHER" id="PTHR11741">
    <property type="entry name" value="ELONGATION FACTOR TS"/>
    <property type="match status" value="1"/>
</dbReference>
<dbReference type="FunFam" id="1.10.8.10:FF:000001">
    <property type="entry name" value="Elongation factor Ts"/>
    <property type="match status" value="1"/>
</dbReference>
<keyword evidence="3 5" id="KW-0251">Elongation factor</keyword>
<feature type="region of interest" description="Involved in Mg(2+) ion dislocation from EF-Tu" evidence="5">
    <location>
        <begin position="83"/>
        <end position="86"/>
    </location>
</feature>
<dbReference type="Pfam" id="PF00889">
    <property type="entry name" value="EF_TS"/>
    <property type="match status" value="1"/>
</dbReference>
<dbReference type="InterPro" id="IPR036402">
    <property type="entry name" value="EF-Ts_dimer_sf"/>
</dbReference>
<evidence type="ECO:0000313" key="8">
    <source>
        <dbReference type="Proteomes" id="UP000178089"/>
    </source>
</evidence>
<dbReference type="HAMAP" id="MF_00050">
    <property type="entry name" value="EF_Ts"/>
    <property type="match status" value="1"/>
</dbReference>